<reference evidence="1 2" key="1">
    <citation type="submission" date="2019-07" db="EMBL/GenBank/DDBJ databases">
        <title>Genome sequence of Weissella cibaria GK1.</title>
        <authorList>
            <person name="Choi H.-J."/>
        </authorList>
    </citation>
    <scope>NUCLEOTIDE SEQUENCE [LARGE SCALE GENOMIC DNA]</scope>
    <source>
        <strain evidence="1 2">GK1</strain>
    </source>
</reference>
<proteinExistence type="predicted"/>
<accession>A0A9Q8JHH4</accession>
<name>A0A9Q8JHH4_9LACO</name>
<dbReference type="EMBL" id="VNHC01000002">
    <property type="protein sequence ID" value="TVV27489.1"/>
    <property type="molecule type" value="Genomic_DNA"/>
</dbReference>
<dbReference type="RefSeq" id="WP_145463923.1">
    <property type="nucleotide sequence ID" value="NZ_VNHC01000002.1"/>
</dbReference>
<dbReference type="AlphaFoldDB" id="A0A9Q8JHH4"/>
<dbReference type="Proteomes" id="UP000320012">
    <property type="component" value="Unassembled WGS sequence"/>
</dbReference>
<evidence type="ECO:0000313" key="2">
    <source>
        <dbReference type="Proteomes" id="UP000320012"/>
    </source>
</evidence>
<organism evidence="1 2">
    <name type="scientific">Weissella cibaria</name>
    <dbReference type="NCBI Taxonomy" id="137591"/>
    <lineage>
        <taxon>Bacteria</taxon>
        <taxon>Bacillati</taxon>
        <taxon>Bacillota</taxon>
        <taxon>Bacilli</taxon>
        <taxon>Lactobacillales</taxon>
        <taxon>Lactobacillaceae</taxon>
        <taxon>Weissella</taxon>
    </lineage>
</organism>
<protein>
    <submittedName>
        <fullName evidence="1">Uncharacterized protein</fullName>
    </submittedName>
</protein>
<evidence type="ECO:0000313" key="1">
    <source>
        <dbReference type="EMBL" id="TVV27489.1"/>
    </source>
</evidence>
<sequence length="97" mass="10727">MIKVQIESPTTTYDLQILTVKTTVTLSVSGTDLPTVTNFSLTTVDEEMARYFENYIAAQVTLRFQPKMANTDFLSGLQALVSTVLANWQASALPLHD</sequence>
<gene>
    <name evidence="1" type="ORF">FO435_06120</name>
</gene>
<comment type="caution">
    <text evidence="1">The sequence shown here is derived from an EMBL/GenBank/DDBJ whole genome shotgun (WGS) entry which is preliminary data.</text>
</comment>